<keyword evidence="6" id="KW-0464">Manganese</keyword>
<dbReference type="Gene3D" id="3.30.1490.20">
    <property type="entry name" value="ATP-grasp fold, A domain"/>
    <property type="match status" value="1"/>
</dbReference>
<dbReference type="InterPro" id="IPR011095">
    <property type="entry name" value="Dala_Dala_lig_C"/>
</dbReference>
<keyword evidence="4" id="KW-0573">Peptidoglycan synthesis</keyword>
<feature type="domain" description="ATP-grasp" evidence="8">
    <location>
        <begin position="120"/>
        <end position="325"/>
    </location>
</feature>
<dbReference type="EMBL" id="AKFT01000065">
    <property type="protein sequence ID" value="EJF46352.1"/>
    <property type="molecule type" value="Genomic_DNA"/>
</dbReference>
<dbReference type="GO" id="GO:0009252">
    <property type="term" value="P:peptidoglycan biosynthetic process"/>
    <property type="evidence" value="ECO:0007669"/>
    <property type="project" value="UniProtKB-UniRule"/>
</dbReference>
<evidence type="ECO:0000256" key="1">
    <source>
        <dbReference type="ARBA" id="ARBA00010871"/>
    </source>
</evidence>
<keyword evidence="6" id="KW-0460">Magnesium</keyword>
<dbReference type="EC" id="6.3.2.4" evidence="4"/>
<comment type="similarity">
    <text evidence="1 4">Belongs to the D-alanine--D-alanine ligase family.</text>
</comment>
<keyword evidence="4" id="KW-0963">Cytoplasm</keyword>
<proteinExistence type="inferred from homology"/>
<name>J0NNK9_9ACTO</name>
<evidence type="ECO:0000256" key="4">
    <source>
        <dbReference type="HAMAP-Rule" id="MF_00047"/>
    </source>
</evidence>
<keyword evidence="6" id="KW-0479">Metal-binding</keyword>
<dbReference type="SUPFAM" id="SSF52440">
    <property type="entry name" value="PreATP-grasp domain"/>
    <property type="match status" value="1"/>
</dbReference>
<dbReference type="GO" id="GO:0005737">
    <property type="term" value="C:cytoplasm"/>
    <property type="evidence" value="ECO:0007669"/>
    <property type="project" value="UniProtKB-SubCell"/>
</dbReference>
<sequence>MTESTESVESTAASTATSTEPLRIAILAGGLSHERDVSLRSGHRVASVLKHLGHTVLVLDVDARTIASLRAFGPDVVWPLVHGSHGEDGGLQNVLIALGMPYVGTHSDGCQRASFKPTAKATVRRRGVATPDSVTLPKAYFSQLGAQEALGLVSSHLGLPVVVKPNQGGSGLGVSLAHDADELRNAMVACFAYDERALIEQYVPGTEVAISVVDVGEGPKALPPVEVVSEGDYDFDARYNPGRSEYFVPARLSPTLFEQVQETAVLVHQTLGLGNLSRTDLILDENGTPWFIDVNVVPGMTETSLLPLAAKAAGDLPSLYDALVRHPSVRP</sequence>
<feature type="binding site" evidence="6">
    <location>
        <position position="295"/>
    </location>
    <ligand>
        <name>Mg(2+)</name>
        <dbReference type="ChEBI" id="CHEBI:18420"/>
        <label>2</label>
    </ligand>
</feature>
<dbReference type="GO" id="GO:0008716">
    <property type="term" value="F:D-alanine-D-alanine ligase activity"/>
    <property type="evidence" value="ECO:0007669"/>
    <property type="project" value="UniProtKB-UniRule"/>
</dbReference>
<comment type="function">
    <text evidence="4">Cell wall formation.</text>
</comment>
<keyword evidence="2 4" id="KW-0436">Ligase</keyword>
<dbReference type="InterPro" id="IPR013815">
    <property type="entry name" value="ATP_grasp_subdomain_1"/>
</dbReference>
<comment type="catalytic activity">
    <reaction evidence="4">
        <text>2 D-alanine + ATP = D-alanyl-D-alanine + ADP + phosphate + H(+)</text>
        <dbReference type="Rhea" id="RHEA:11224"/>
        <dbReference type="ChEBI" id="CHEBI:15378"/>
        <dbReference type="ChEBI" id="CHEBI:30616"/>
        <dbReference type="ChEBI" id="CHEBI:43474"/>
        <dbReference type="ChEBI" id="CHEBI:57416"/>
        <dbReference type="ChEBI" id="CHEBI:57822"/>
        <dbReference type="ChEBI" id="CHEBI:456216"/>
        <dbReference type="EC" id="6.3.2.4"/>
    </reaction>
</comment>
<dbReference type="GO" id="GO:0071555">
    <property type="term" value="P:cell wall organization"/>
    <property type="evidence" value="ECO:0007669"/>
    <property type="project" value="UniProtKB-KW"/>
</dbReference>
<dbReference type="PANTHER" id="PTHR23132">
    <property type="entry name" value="D-ALANINE--D-ALANINE LIGASE"/>
    <property type="match status" value="1"/>
</dbReference>
<dbReference type="Gene3D" id="3.30.470.20">
    <property type="entry name" value="ATP-grasp fold, B domain"/>
    <property type="match status" value="1"/>
</dbReference>
<evidence type="ECO:0000256" key="2">
    <source>
        <dbReference type="ARBA" id="ARBA00022598"/>
    </source>
</evidence>
<dbReference type="UniPathway" id="UPA00219"/>
<dbReference type="PANTHER" id="PTHR23132:SF23">
    <property type="entry name" value="D-ALANINE--D-ALANINE LIGASE B"/>
    <property type="match status" value="1"/>
</dbReference>
<feature type="active site" evidence="5">
    <location>
        <position position="34"/>
    </location>
</feature>
<dbReference type="Gene3D" id="3.40.50.20">
    <property type="match status" value="1"/>
</dbReference>
<reference evidence="9 10" key="1">
    <citation type="submission" date="2012-05" db="EMBL/GenBank/DDBJ databases">
        <authorList>
            <person name="Harkins D.M."/>
            <person name="Madupu R."/>
            <person name="Durkin A.S."/>
            <person name="Torralba M."/>
            <person name="Methe B."/>
            <person name="Sutton G.G."/>
            <person name="Nelson K.E."/>
        </authorList>
    </citation>
    <scope>NUCLEOTIDE SEQUENCE [LARGE SCALE GENOMIC DNA]</scope>
    <source>
        <strain evidence="9 10">F0489</strain>
    </source>
</reference>
<evidence type="ECO:0000256" key="3">
    <source>
        <dbReference type="ARBA" id="ARBA00023316"/>
    </source>
</evidence>
<comment type="cofactor">
    <cofactor evidence="6">
        <name>Mg(2+)</name>
        <dbReference type="ChEBI" id="CHEBI:18420"/>
    </cofactor>
    <cofactor evidence="6">
        <name>Mn(2+)</name>
        <dbReference type="ChEBI" id="CHEBI:29035"/>
    </cofactor>
    <text evidence="6">Binds 2 magnesium or manganese ions per subunit.</text>
</comment>
<feature type="binding site" evidence="6">
    <location>
        <position position="280"/>
    </location>
    <ligand>
        <name>Mg(2+)</name>
        <dbReference type="ChEBI" id="CHEBI:18420"/>
        <label>1</label>
    </ligand>
</feature>
<keyword evidence="7" id="KW-0067">ATP-binding</keyword>
<gene>
    <name evidence="4" type="primary">ddl</name>
    <name evidence="9" type="ORF">HMPREF1318_0172</name>
</gene>
<comment type="caution">
    <text evidence="9">The sequence shown here is derived from an EMBL/GenBank/DDBJ whole genome shotgun (WGS) entry which is preliminary data.</text>
</comment>
<dbReference type="SUPFAM" id="SSF56059">
    <property type="entry name" value="Glutathione synthetase ATP-binding domain-like"/>
    <property type="match status" value="1"/>
</dbReference>
<keyword evidence="7" id="KW-0547">Nucleotide-binding</keyword>
<evidence type="ECO:0000313" key="9">
    <source>
        <dbReference type="EMBL" id="EJF46352.1"/>
    </source>
</evidence>
<accession>J0NNK9</accession>
<dbReference type="GO" id="GO:0046872">
    <property type="term" value="F:metal ion binding"/>
    <property type="evidence" value="ECO:0007669"/>
    <property type="project" value="UniProtKB-KW"/>
</dbReference>
<dbReference type="HAMAP" id="MF_00047">
    <property type="entry name" value="Dala_Dala_lig"/>
    <property type="match status" value="1"/>
</dbReference>
<evidence type="ECO:0000313" key="10">
    <source>
        <dbReference type="Proteomes" id="UP000002941"/>
    </source>
</evidence>
<evidence type="ECO:0000256" key="6">
    <source>
        <dbReference type="PIRSR" id="PIRSR039102-3"/>
    </source>
</evidence>
<keyword evidence="4" id="KW-0133">Cell shape</keyword>
<comment type="subcellular location">
    <subcellularLocation>
        <location evidence="4">Cytoplasm</location>
    </subcellularLocation>
</comment>
<evidence type="ECO:0000256" key="5">
    <source>
        <dbReference type="PIRSR" id="PIRSR039102-1"/>
    </source>
</evidence>
<dbReference type="InterPro" id="IPR005905">
    <property type="entry name" value="D_ala_D_ala"/>
</dbReference>
<dbReference type="OrthoDB" id="9813261at2"/>
<dbReference type="AlphaFoldDB" id="J0NNK9"/>
<dbReference type="GO" id="GO:0005524">
    <property type="term" value="F:ATP binding"/>
    <property type="evidence" value="ECO:0007669"/>
    <property type="project" value="UniProtKB-UniRule"/>
</dbReference>
<keyword evidence="3 4" id="KW-0961">Cell wall biogenesis/degradation</keyword>
<dbReference type="InterPro" id="IPR011761">
    <property type="entry name" value="ATP-grasp"/>
</dbReference>
<evidence type="ECO:0000256" key="7">
    <source>
        <dbReference type="PROSITE-ProRule" id="PRU00409"/>
    </source>
</evidence>
<organism evidence="9 10">
    <name type="scientific">Actinomyces massiliensis F0489</name>
    <dbReference type="NCBI Taxonomy" id="1125718"/>
    <lineage>
        <taxon>Bacteria</taxon>
        <taxon>Bacillati</taxon>
        <taxon>Actinomycetota</taxon>
        <taxon>Actinomycetes</taxon>
        <taxon>Actinomycetales</taxon>
        <taxon>Actinomycetaceae</taxon>
        <taxon>Actinomyces</taxon>
    </lineage>
</organism>
<dbReference type="NCBIfam" id="NF002378">
    <property type="entry name" value="PRK01372.1"/>
    <property type="match status" value="1"/>
</dbReference>
<feature type="active site" evidence="5">
    <location>
        <position position="304"/>
    </location>
</feature>
<dbReference type="eggNOG" id="COG1181">
    <property type="taxonomic scope" value="Bacteria"/>
</dbReference>
<dbReference type="PATRIC" id="fig|1125718.3.peg.938"/>
<comment type="pathway">
    <text evidence="4">Cell wall biogenesis; peptidoglycan biosynthesis.</text>
</comment>
<dbReference type="PROSITE" id="PS50975">
    <property type="entry name" value="ATP_GRASP"/>
    <property type="match status" value="1"/>
</dbReference>
<dbReference type="RefSeq" id="WP_008730734.1">
    <property type="nucleotide sequence ID" value="NZ_AKFT01000065.1"/>
</dbReference>
<protein>
    <recommendedName>
        <fullName evidence="4">D-alanine--D-alanine ligase</fullName>
        <ecNumber evidence="4">6.3.2.4</ecNumber>
    </recommendedName>
    <alternativeName>
        <fullName evidence="4">D-Ala-D-Ala ligase</fullName>
    </alternativeName>
    <alternativeName>
        <fullName evidence="4">D-alanylalanine synthetase</fullName>
    </alternativeName>
</protein>
<dbReference type="Pfam" id="PF07478">
    <property type="entry name" value="Dala_Dala_lig_C"/>
    <property type="match status" value="1"/>
</dbReference>
<dbReference type="Proteomes" id="UP000002941">
    <property type="component" value="Unassembled WGS sequence"/>
</dbReference>
<feature type="active site" evidence="5">
    <location>
        <position position="170"/>
    </location>
</feature>
<keyword evidence="10" id="KW-1185">Reference proteome</keyword>
<dbReference type="PIRSF" id="PIRSF039102">
    <property type="entry name" value="Ddl/VanB"/>
    <property type="match status" value="1"/>
</dbReference>
<evidence type="ECO:0000259" key="8">
    <source>
        <dbReference type="PROSITE" id="PS50975"/>
    </source>
</evidence>
<dbReference type="GO" id="GO:0008360">
    <property type="term" value="P:regulation of cell shape"/>
    <property type="evidence" value="ECO:0007669"/>
    <property type="project" value="UniProtKB-KW"/>
</dbReference>
<dbReference type="InterPro" id="IPR016185">
    <property type="entry name" value="PreATP-grasp_dom_sf"/>
</dbReference>